<organism evidence="1 2">
    <name type="scientific">Alkalidesulfovibrio alkalitolerans DSM 16529</name>
    <dbReference type="NCBI Taxonomy" id="1121439"/>
    <lineage>
        <taxon>Bacteria</taxon>
        <taxon>Pseudomonadati</taxon>
        <taxon>Thermodesulfobacteriota</taxon>
        <taxon>Desulfovibrionia</taxon>
        <taxon>Desulfovibrionales</taxon>
        <taxon>Desulfovibrionaceae</taxon>
        <taxon>Alkalidesulfovibrio</taxon>
    </lineage>
</organism>
<keyword evidence="2" id="KW-1185">Reference proteome</keyword>
<evidence type="ECO:0000313" key="1">
    <source>
        <dbReference type="EMBL" id="EPR35155.1"/>
    </source>
</evidence>
<dbReference type="Gene3D" id="3.30.110.70">
    <property type="entry name" value="Hypothetical protein apc22750. Chain B"/>
    <property type="match status" value="1"/>
</dbReference>
<dbReference type="EMBL" id="ATHI01000005">
    <property type="protein sequence ID" value="EPR35155.1"/>
    <property type="molecule type" value="Genomic_DNA"/>
</dbReference>
<dbReference type="InterPro" id="IPR035439">
    <property type="entry name" value="UPF0145_dom_sf"/>
</dbReference>
<dbReference type="AlphaFoldDB" id="S7TEX6"/>
<gene>
    <name evidence="1" type="ORF">dsat_2518</name>
</gene>
<dbReference type="Proteomes" id="UP000014975">
    <property type="component" value="Unassembled WGS sequence"/>
</dbReference>
<dbReference type="RefSeq" id="WP_020886404.1">
    <property type="nucleotide sequence ID" value="NZ_ATHI01000005.1"/>
</dbReference>
<proteinExistence type="predicted"/>
<dbReference type="eggNOG" id="COG0393">
    <property type="taxonomic scope" value="Bacteria"/>
</dbReference>
<dbReference type="STRING" id="1121439.dsat_2518"/>
<evidence type="ECO:0000313" key="2">
    <source>
        <dbReference type="Proteomes" id="UP000014975"/>
    </source>
</evidence>
<dbReference type="SUPFAM" id="SSF117782">
    <property type="entry name" value="YbjQ-like"/>
    <property type="match status" value="1"/>
</dbReference>
<dbReference type="PATRIC" id="fig|1121439.3.peg.917"/>
<comment type="caution">
    <text evidence="1">The sequence shown here is derived from an EMBL/GenBank/DDBJ whole genome shotgun (WGS) entry which is preliminary data.</text>
</comment>
<sequence>MVFFGGKKRPGDEVDEQRYEAARNAYFNGRVKIVTTERVEGREIKWVFGLVASRSFSADTAFYGLVNSALEAGADAIVGYRESVAFHPEGERHFTCYGTAVFLEPQKKTGRTV</sequence>
<evidence type="ECO:0008006" key="3">
    <source>
        <dbReference type="Google" id="ProtNLM"/>
    </source>
</evidence>
<name>S7TEX6_9BACT</name>
<accession>S7TEX6</accession>
<protein>
    <recommendedName>
        <fullName evidence="3">Heavy metal-binding domain-containing protein</fullName>
    </recommendedName>
</protein>
<dbReference type="OrthoDB" id="5454808at2"/>
<reference evidence="1 2" key="1">
    <citation type="journal article" date="2013" name="Genome Announc.">
        <title>Draft genome sequences for three mercury-methylating, sulfate-reducing bacteria.</title>
        <authorList>
            <person name="Brown S.D."/>
            <person name="Hurt R.A.Jr."/>
            <person name="Gilmour C.C."/>
            <person name="Elias D.A."/>
        </authorList>
    </citation>
    <scope>NUCLEOTIDE SEQUENCE [LARGE SCALE GENOMIC DNA]</scope>
    <source>
        <strain evidence="1 2">DSM 16529</strain>
    </source>
</reference>